<keyword evidence="6" id="KW-0813">Transport</keyword>
<feature type="domain" description="MotA/TolQ/ExbB proton channel" evidence="8">
    <location>
        <begin position="60"/>
        <end position="164"/>
    </location>
</feature>
<comment type="subcellular location">
    <subcellularLocation>
        <location evidence="1">Cell membrane</location>
        <topology evidence="1">Multi-pass membrane protein</topology>
    </subcellularLocation>
    <subcellularLocation>
        <location evidence="6">Membrane</location>
        <topology evidence="6">Multi-pass membrane protein</topology>
    </subcellularLocation>
</comment>
<keyword evidence="4 7" id="KW-1133">Transmembrane helix</keyword>
<comment type="caution">
    <text evidence="9">The sequence shown here is derived from an EMBL/GenBank/DDBJ whole genome shotgun (WGS) entry which is preliminary data.</text>
</comment>
<gene>
    <name evidence="9" type="ORF">FM042_04625</name>
</gene>
<accession>A0A552X533</accession>
<dbReference type="InterPro" id="IPR002898">
    <property type="entry name" value="MotA_ExbB_proton_chnl"/>
</dbReference>
<keyword evidence="2" id="KW-1003">Cell membrane</keyword>
<feature type="transmembrane region" description="Helical" evidence="7">
    <location>
        <begin position="132"/>
        <end position="154"/>
    </location>
</feature>
<dbReference type="GO" id="GO:0005886">
    <property type="term" value="C:plasma membrane"/>
    <property type="evidence" value="ECO:0007669"/>
    <property type="project" value="UniProtKB-SubCell"/>
</dbReference>
<dbReference type="OrthoDB" id="4045at2"/>
<dbReference type="PANTHER" id="PTHR30625">
    <property type="entry name" value="PROTEIN TOLQ"/>
    <property type="match status" value="1"/>
</dbReference>
<proteinExistence type="inferred from homology"/>
<feature type="transmembrane region" description="Helical" evidence="7">
    <location>
        <begin position="94"/>
        <end position="120"/>
    </location>
</feature>
<evidence type="ECO:0000313" key="9">
    <source>
        <dbReference type="EMBL" id="TRW50124.1"/>
    </source>
</evidence>
<comment type="similarity">
    <text evidence="6">Belongs to the exbB/tolQ family.</text>
</comment>
<organism evidence="9 10">
    <name type="scientific">Aliidiomarina halalkaliphila</name>
    <dbReference type="NCBI Taxonomy" id="2593535"/>
    <lineage>
        <taxon>Bacteria</taxon>
        <taxon>Pseudomonadati</taxon>
        <taxon>Pseudomonadota</taxon>
        <taxon>Gammaproteobacteria</taxon>
        <taxon>Alteromonadales</taxon>
        <taxon>Idiomarinaceae</taxon>
        <taxon>Aliidiomarina</taxon>
    </lineage>
</organism>
<keyword evidence="6" id="KW-0653">Protein transport</keyword>
<dbReference type="PANTHER" id="PTHR30625:SF18">
    <property type="entry name" value="TONB2 ENERGY TRANSDUCTION SYSTEM INNER MEMBRANE COMPONENT EXBB"/>
    <property type="match status" value="1"/>
</dbReference>
<keyword evidence="10" id="KW-1185">Reference proteome</keyword>
<evidence type="ECO:0000259" key="8">
    <source>
        <dbReference type="Pfam" id="PF01618"/>
    </source>
</evidence>
<reference evidence="9 10" key="1">
    <citation type="submission" date="2019-07" db="EMBL/GenBank/DDBJ databases">
        <authorList>
            <person name="Yang M."/>
            <person name="Zhao D."/>
            <person name="Xiang H."/>
        </authorList>
    </citation>
    <scope>NUCLEOTIDE SEQUENCE [LARGE SCALE GENOMIC DNA]</scope>
    <source>
        <strain evidence="9 10">IM1326</strain>
    </source>
</reference>
<name>A0A552X533_9GAMM</name>
<evidence type="ECO:0000256" key="2">
    <source>
        <dbReference type="ARBA" id="ARBA00022475"/>
    </source>
</evidence>
<keyword evidence="5 7" id="KW-0472">Membrane</keyword>
<evidence type="ECO:0000256" key="5">
    <source>
        <dbReference type="ARBA" id="ARBA00023136"/>
    </source>
</evidence>
<evidence type="ECO:0000256" key="4">
    <source>
        <dbReference type="ARBA" id="ARBA00022989"/>
    </source>
</evidence>
<protein>
    <submittedName>
        <fullName evidence="9">MotA/TolQ/ExbB proton channel family protein</fullName>
    </submittedName>
</protein>
<dbReference type="GO" id="GO:0017038">
    <property type="term" value="P:protein import"/>
    <property type="evidence" value="ECO:0007669"/>
    <property type="project" value="TreeGrafter"/>
</dbReference>
<evidence type="ECO:0000256" key="3">
    <source>
        <dbReference type="ARBA" id="ARBA00022692"/>
    </source>
</evidence>
<evidence type="ECO:0000256" key="1">
    <source>
        <dbReference type="ARBA" id="ARBA00004651"/>
    </source>
</evidence>
<dbReference type="EMBL" id="VJWL01000001">
    <property type="protein sequence ID" value="TRW50124.1"/>
    <property type="molecule type" value="Genomic_DNA"/>
</dbReference>
<dbReference type="RefSeq" id="WP_143234780.1">
    <property type="nucleotide sequence ID" value="NZ_VJWL01000001.1"/>
</dbReference>
<dbReference type="Pfam" id="PF01618">
    <property type="entry name" value="MotA_ExbB"/>
    <property type="match status" value="1"/>
</dbReference>
<evidence type="ECO:0000256" key="7">
    <source>
        <dbReference type="SAM" id="Phobius"/>
    </source>
</evidence>
<dbReference type="Proteomes" id="UP000320359">
    <property type="component" value="Unassembled WGS sequence"/>
</dbReference>
<keyword evidence="3 7" id="KW-0812">Transmembrane</keyword>
<feature type="transmembrane region" description="Helical" evidence="7">
    <location>
        <begin position="22"/>
        <end position="45"/>
    </location>
</feature>
<dbReference type="InterPro" id="IPR050790">
    <property type="entry name" value="ExbB/TolQ_transport"/>
</dbReference>
<evidence type="ECO:0000256" key="6">
    <source>
        <dbReference type="RuleBase" id="RU004057"/>
    </source>
</evidence>
<dbReference type="AlphaFoldDB" id="A0A552X533"/>
<sequence length="175" mass="19733">MQFYLIGLWETVRDFIGTGGDVLYLVFIALLIMWIVMIERAWFLFGVFPRERKRIIEAWKARKDTTSWYAHRIREAWISEASEKLTARMLVLKTMIAICPLIGLLGTVTGMIAVFEIMAVQGTGNPRLMAGGISMATIPTMAGMVAALSGMFFAQRLDGRIKAAKEHLIDNMPHH</sequence>
<evidence type="ECO:0000313" key="10">
    <source>
        <dbReference type="Proteomes" id="UP000320359"/>
    </source>
</evidence>